<feature type="transmembrane region" description="Helical" evidence="1">
    <location>
        <begin position="81"/>
        <end position="99"/>
    </location>
</feature>
<keyword evidence="1" id="KW-0812">Transmembrane</keyword>
<dbReference type="Pfam" id="PF09515">
    <property type="entry name" value="Thia_YuaJ"/>
    <property type="match status" value="1"/>
</dbReference>
<comment type="caution">
    <text evidence="2">The sequence shown here is derived from an EMBL/GenBank/DDBJ whole genome shotgun (WGS) entry which is preliminary data.</text>
</comment>
<organism evidence="2 3">
    <name type="scientific">Thermoactinomyces daqus</name>
    <dbReference type="NCBI Taxonomy" id="1329516"/>
    <lineage>
        <taxon>Bacteria</taxon>
        <taxon>Bacillati</taxon>
        <taxon>Bacillota</taxon>
        <taxon>Bacilli</taxon>
        <taxon>Bacillales</taxon>
        <taxon>Thermoactinomycetaceae</taxon>
        <taxon>Thermoactinomyces</taxon>
    </lineage>
</organism>
<feature type="transmembrane region" description="Helical" evidence="1">
    <location>
        <begin position="7"/>
        <end position="23"/>
    </location>
</feature>
<dbReference type="GO" id="GO:0015234">
    <property type="term" value="F:thiamine transmembrane transporter activity"/>
    <property type="evidence" value="ECO:0007669"/>
    <property type="project" value="InterPro"/>
</dbReference>
<keyword evidence="3" id="KW-1185">Reference proteome</keyword>
<reference evidence="2 3" key="1">
    <citation type="submission" date="2020-07" db="EMBL/GenBank/DDBJ databases">
        <authorList>
            <person name="Feng H."/>
        </authorList>
    </citation>
    <scope>NUCLEOTIDE SEQUENCE [LARGE SCALE GENOMIC DNA]</scope>
    <source>
        <strain evidence="3">s-11</strain>
    </source>
</reference>
<dbReference type="AlphaFoldDB" id="A0A7W2AI90"/>
<evidence type="ECO:0000256" key="1">
    <source>
        <dbReference type="SAM" id="Phobius"/>
    </source>
</evidence>
<feature type="transmembrane region" description="Helical" evidence="1">
    <location>
        <begin position="111"/>
        <end position="135"/>
    </location>
</feature>
<dbReference type="OrthoDB" id="9795813at2"/>
<keyword evidence="1" id="KW-1133">Transmembrane helix</keyword>
<dbReference type="Proteomes" id="UP000530514">
    <property type="component" value="Unassembled WGS sequence"/>
</dbReference>
<accession>A0A7W2AI90</accession>
<protein>
    <submittedName>
        <fullName evidence="2">Energy-coupled thiamine transporter ThiT</fullName>
    </submittedName>
</protein>
<gene>
    <name evidence="2" type="primary">thiT</name>
    <name evidence="2" type="ORF">H1164_06100</name>
</gene>
<name>A0A7W2AI90_9BACL</name>
<dbReference type="EMBL" id="JACEIP010000007">
    <property type="protein sequence ID" value="MBA4542474.1"/>
    <property type="molecule type" value="Genomic_DNA"/>
</dbReference>
<proteinExistence type="predicted"/>
<evidence type="ECO:0000313" key="3">
    <source>
        <dbReference type="Proteomes" id="UP000530514"/>
    </source>
</evidence>
<sequence>MNSSTRLVTMLEVAIMTAVAAVLDKLTLFEMPNGGSITLVMIPIAAVSFRRGVKAGLSCGLLTGLLLLITGGYVVHPVQAALDYPIAFAALGLAGLFRIREHYARKWKASLAGFGLLFAGAFRLLSHFISGVVFFKQYAPAGQSVYLYSFLYNVTYLLPEVIISFVAVLLILYSAPQLITRQS</sequence>
<dbReference type="GO" id="GO:0005886">
    <property type="term" value="C:plasma membrane"/>
    <property type="evidence" value="ECO:0007669"/>
    <property type="project" value="InterPro"/>
</dbReference>
<evidence type="ECO:0000313" key="2">
    <source>
        <dbReference type="EMBL" id="MBA4542474.1"/>
    </source>
</evidence>
<dbReference type="NCBIfam" id="TIGR02357">
    <property type="entry name" value="ECF_ThiT_YuaJ"/>
    <property type="match status" value="1"/>
</dbReference>
<dbReference type="InterPro" id="IPR012651">
    <property type="entry name" value="Thia_Transptr_ThiT"/>
</dbReference>
<dbReference type="RefSeq" id="WP_033100294.1">
    <property type="nucleotide sequence ID" value="NZ_JACEIP010000007.1"/>
</dbReference>
<keyword evidence="1" id="KW-0472">Membrane</keyword>
<dbReference type="Gene3D" id="1.10.1760.20">
    <property type="match status" value="1"/>
</dbReference>
<feature type="transmembrane region" description="Helical" evidence="1">
    <location>
        <begin position="155"/>
        <end position="175"/>
    </location>
</feature>
<feature type="transmembrane region" description="Helical" evidence="1">
    <location>
        <begin position="29"/>
        <end position="49"/>
    </location>
</feature>
<feature type="transmembrane region" description="Helical" evidence="1">
    <location>
        <begin position="56"/>
        <end position="75"/>
    </location>
</feature>